<dbReference type="InterPro" id="IPR020546">
    <property type="entry name" value="ATP_synth_F1_dsu/esu_N"/>
</dbReference>
<dbReference type="RefSeq" id="WP_148340195.1">
    <property type="nucleotide sequence ID" value="NZ_LR699119.1"/>
</dbReference>
<keyword evidence="13 16" id="KW-0066">ATP synthesis</keyword>
<evidence type="ECO:0000256" key="13">
    <source>
        <dbReference type="ARBA" id="ARBA00023310"/>
    </source>
</evidence>
<organism evidence="20 21">
    <name type="scientific">Aquicella siphonis</name>
    <dbReference type="NCBI Taxonomy" id="254247"/>
    <lineage>
        <taxon>Bacteria</taxon>
        <taxon>Pseudomonadati</taxon>
        <taxon>Pseudomonadota</taxon>
        <taxon>Gammaproteobacteria</taxon>
        <taxon>Legionellales</taxon>
        <taxon>Coxiellaceae</taxon>
        <taxon>Aquicella</taxon>
    </lineage>
</organism>
<dbReference type="EMBL" id="LR699119">
    <property type="protein sequence ID" value="VVC76915.1"/>
    <property type="molecule type" value="Genomic_DNA"/>
</dbReference>
<comment type="subunit">
    <text evidence="4 16 17">F-type ATPases have 2 components, CF(1) - the catalytic core - and CF(0) - the membrane proton channel. CF(1) has five subunits: alpha(3), beta(3), gamma(1), delta(1), epsilon(1). CF(0) has three main subunits: a, b and c.</text>
</comment>
<evidence type="ECO:0000256" key="8">
    <source>
        <dbReference type="ARBA" id="ARBA00022519"/>
    </source>
</evidence>
<evidence type="ECO:0000256" key="7">
    <source>
        <dbReference type="ARBA" id="ARBA00022475"/>
    </source>
</evidence>
<accession>A0A5E4PK20</accession>
<evidence type="ECO:0000256" key="6">
    <source>
        <dbReference type="ARBA" id="ARBA00022448"/>
    </source>
</evidence>
<dbReference type="Gene3D" id="1.20.5.440">
    <property type="entry name" value="ATP synthase delta/epsilon subunit, C-terminal domain"/>
    <property type="match status" value="1"/>
</dbReference>
<evidence type="ECO:0000256" key="15">
    <source>
        <dbReference type="ARBA" id="ARBA00031795"/>
    </source>
</evidence>
<dbReference type="GO" id="GO:0005524">
    <property type="term" value="F:ATP binding"/>
    <property type="evidence" value="ECO:0007669"/>
    <property type="project" value="UniProtKB-UniRule"/>
</dbReference>
<evidence type="ECO:0000259" key="19">
    <source>
        <dbReference type="Pfam" id="PF02823"/>
    </source>
</evidence>
<sequence length="143" mass="15362">MNVATLRLDIVSAEKQIFSGEAELVFVNGEMGELGIAPGHSQLLTTLRPGQVRAILPNKEEEIFYISGGMLEVQPYIVSVLADTGMRADDIDEASALAAKEQAEKALAGKMSAIDVAKATVELAEAVAQIRAIQQLKKRVKIK</sequence>
<comment type="similarity">
    <text evidence="3 16 17">Belongs to the ATPase epsilon chain family.</text>
</comment>
<dbReference type="CDD" id="cd12152">
    <property type="entry name" value="F1-ATPase_delta"/>
    <property type="match status" value="1"/>
</dbReference>
<dbReference type="Pfam" id="PF00401">
    <property type="entry name" value="ATP-synt_DE"/>
    <property type="match status" value="1"/>
</dbReference>
<name>A0A5E4PK20_9COXI</name>
<dbReference type="InterPro" id="IPR020547">
    <property type="entry name" value="ATP_synth_F1_esu_C"/>
</dbReference>
<evidence type="ECO:0000256" key="1">
    <source>
        <dbReference type="ARBA" id="ARBA00003543"/>
    </source>
</evidence>
<evidence type="ECO:0000256" key="17">
    <source>
        <dbReference type="RuleBase" id="RU003656"/>
    </source>
</evidence>
<dbReference type="Pfam" id="PF02823">
    <property type="entry name" value="ATP-synt_DE_N"/>
    <property type="match status" value="1"/>
</dbReference>
<dbReference type="Proteomes" id="UP000324194">
    <property type="component" value="Chromosome 1"/>
</dbReference>
<keyword evidence="21" id="KW-1185">Reference proteome</keyword>
<dbReference type="FunFam" id="2.60.15.10:FF:000001">
    <property type="entry name" value="ATP synthase epsilon chain"/>
    <property type="match status" value="1"/>
</dbReference>
<keyword evidence="9 16" id="KW-0375">Hydrogen ion transport</keyword>
<protein>
    <recommendedName>
        <fullName evidence="5 16">ATP synthase epsilon chain</fullName>
    </recommendedName>
    <alternativeName>
        <fullName evidence="15 16">ATP synthase F1 sector epsilon subunit</fullName>
    </alternativeName>
    <alternativeName>
        <fullName evidence="14 16">F-ATPase epsilon subunit</fullName>
    </alternativeName>
</protein>
<dbReference type="SUPFAM" id="SSF51344">
    <property type="entry name" value="Epsilon subunit of F1F0-ATP synthase N-terminal domain"/>
    <property type="match status" value="1"/>
</dbReference>
<keyword evidence="8" id="KW-0997">Cell inner membrane</keyword>
<dbReference type="NCBIfam" id="NF001847">
    <property type="entry name" value="PRK00571.1-4"/>
    <property type="match status" value="1"/>
</dbReference>
<dbReference type="GO" id="GO:0045259">
    <property type="term" value="C:proton-transporting ATP synthase complex"/>
    <property type="evidence" value="ECO:0007669"/>
    <property type="project" value="UniProtKB-KW"/>
</dbReference>
<dbReference type="AlphaFoldDB" id="A0A5E4PK20"/>
<dbReference type="Gene3D" id="2.60.15.10">
    <property type="entry name" value="F0F1 ATP synthase delta/epsilon subunit, N-terminal"/>
    <property type="match status" value="1"/>
</dbReference>
<comment type="subcellular location">
    <subcellularLocation>
        <location evidence="2 16">Cell membrane</location>
        <topology evidence="2 16">Peripheral membrane protein</topology>
    </subcellularLocation>
</comment>
<dbReference type="InterPro" id="IPR036771">
    <property type="entry name" value="ATPsynth_dsu/esu_N"/>
</dbReference>
<proteinExistence type="inferred from homology"/>
<comment type="function">
    <text evidence="1 16">Produces ATP from ADP in the presence of a proton gradient across the membrane.</text>
</comment>
<evidence type="ECO:0000256" key="9">
    <source>
        <dbReference type="ARBA" id="ARBA00022781"/>
    </source>
</evidence>
<gene>
    <name evidence="16 20" type="primary">atpC</name>
    <name evidence="20" type="ORF">AQUSIP_22420</name>
</gene>
<keyword evidence="6 16" id="KW-0813">Transport</keyword>
<evidence type="ECO:0000313" key="20">
    <source>
        <dbReference type="EMBL" id="VVC76915.1"/>
    </source>
</evidence>
<dbReference type="InterPro" id="IPR001469">
    <property type="entry name" value="ATP_synth_F1_dsu/esu"/>
</dbReference>
<dbReference type="PANTHER" id="PTHR13822:SF10">
    <property type="entry name" value="ATP SYNTHASE EPSILON CHAIN, CHLOROPLASTIC"/>
    <property type="match status" value="1"/>
</dbReference>
<feature type="domain" description="ATP synthase epsilon subunit C-terminal" evidence="18">
    <location>
        <begin position="89"/>
        <end position="134"/>
    </location>
</feature>
<evidence type="ECO:0000256" key="11">
    <source>
        <dbReference type="ARBA" id="ARBA00023136"/>
    </source>
</evidence>
<evidence type="ECO:0000256" key="3">
    <source>
        <dbReference type="ARBA" id="ARBA00005712"/>
    </source>
</evidence>
<dbReference type="HAMAP" id="MF_00530">
    <property type="entry name" value="ATP_synth_epsil_bac"/>
    <property type="match status" value="1"/>
</dbReference>
<keyword evidence="7 16" id="KW-1003">Cell membrane</keyword>
<dbReference type="PANTHER" id="PTHR13822">
    <property type="entry name" value="ATP SYNTHASE DELTA/EPSILON CHAIN"/>
    <property type="match status" value="1"/>
</dbReference>
<evidence type="ECO:0000256" key="14">
    <source>
        <dbReference type="ARBA" id="ARBA00030215"/>
    </source>
</evidence>
<evidence type="ECO:0000256" key="12">
    <source>
        <dbReference type="ARBA" id="ARBA00023196"/>
    </source>
</evidence>
<dbReference type="InterPro" id="IPR036794">
    <property type="entry name" value="ATP_F1_dsu/esu_C_sf"/>
</dbReference>
<evidence type="ECO:0000256" key="2">
    <source>
        <dbReference type="ARBA" id="ARBA00004202"/>
    </source>
</evidence>
<evidence type="ECO:0000256" key="10">
    <source>
        <dbReference type="ARBA" id="ARBA00023065"/>
    </source>
</evidence>
<keyword evidence="11 16" id="KW-0472">Membrane</keyword>
<evidence type="ECO:0000256" key="16">
    <source>
        <dbReference type="HAMAP-Rule" id="MF_00530"/>
    </source>
</evidence>
<evidence type="ECO:0000259" key="18">
    <source>
        <dbReference type="Pfam" id="PF00401"/>
    </source>
</evidence>
<dbReference type="SUPFAM" id="SSF46604">
    <property type="entry name" value="Epsilon subunit of F1F0-ATP synthase C-terminal domain"/>
    <property type="match status" value="1"/>
</dbReference>
<dbReference type="GO" id="GO:0046933">
    <property type="term" value="F:proton-transporting ATP synthase activity, rotational mechanism"/>
    <property type="evidence" value="ECO:0007669"/>
    <property type="project" value="UniProtKB-UniRule"/>
</dbReference>
<dbReference type="NCBIfam" id="TIGR01216">
    <property type="entry name" value="ATP_synt_epsi"/>
    <property type="match status" value="1"/>
</dbReference>
<evidence type="ECO:0000256" key="4">
    <source>
        <dbReference type="ARBA" id="ARBA00011648"/>
    </source>
</evidence>
<keyword evidence="12 16" id="KW-0139">CF(1)</keyword>
<evidence type="ECO:0000256" key="5">
    <source>
        <dbReference type="ARBA" id="ARBA00014480"/>
    </source>
</evidence>
<keyword evidence="10 16" id="KW-0406">Ion transport</keyword>
<dbReference type="KEGG" id="asip:AQUSIP_22420"/>
<feature type="domain" description="ATP synthase F1 complex delta/epsilon subunit N-terminal" evidence="19">
    <location>
        <begin position="6"/>
        <end position="84"/>
    </location>
</feature>
<evidence type="ECO:0000313" key="21">
    <source>
        <dbReference type="Proteomes" id="UP000324194"/>
    </source>
</evidence>
<dbReference type="GO" id="GO:0005886">
    <property type="term" value="C:plasma membrane"/>
    <property type="evidence" value="ECO:0007669"/>
    <property type="project" value="UniProtKB-SubCell"/>
</dbReference>
<reference evidence="20 21" key="1">
    <citation type="submission" date="2019-08" db="EMBL/GenBank/DDBJ databases">
        <authorList>
            <person name="Guy L."/>
        </authorList>
    </citation>
    <scope>NUCLEOTIDE SEQUENCE [LARGE SCALE GENOMIC DNA]</scope>
    <source>
        <strain evidence="20 21">SGT-108</strain>
    </source>
</reference>
<dbReference type="OrthoDB" id="9791445at2"/>